<dbReference type="SUPFAM" id="SSF55753">
    <property type="entry name" value="Actin depolymerizing proteins"/>
    <property type="match status" value="4"/>
</dbReference>
<dbReference type="GO" id="GO:0051016">
    <property type="term" value="P:barbed-end actin filament capping"/>
    <property type="evidence" value="ECO:0007669"/>
    <property type="project" value="TreeGrafter"/>
</dbReference>
<dbReference type="Gene3D" id="1.10.950.10">
    <property type="entry name" value="Villin headpiece domain"/>
    <property type="match status" value="1"/>
</dbReference>
<dbReference type="Gene3D" id="3.40.20.10">
    <property type="entry name" value="Severin"/>
    <property type="match status" value="4"/>
</dbReference>
<dbReference type="InterPro" id="IPR007122">
    <property type="entry name" value="Villin/Gelsolin"/>
</dbReference>
<dbReference type="Pfam" id="PF00626">
    <property type="entry name" value="Gelsolin"/>
    <property type="match status" value="1"/>
</dbReference>
<dbReference type="InterPro" id="IPR007123">
    <property type="entry name" value="Gelsolin-like_dom"/>
</dbReference>
<name>A0AAW1UB43_9CUCU</name>
<keyword evidence="4" id="KW-1185">Reference proteome</keyword>
<dbReference type="EMBL" id="JARQZJ010000044">
    <property type="protein sequence ID" value="KAK9877942.1"/>
    <property type="molecule type" value="Genomic_DNA"/>
</dbReference>
<dbReference type="InterPro" id="IPR036886">
    <property type="entry name" value="Villin_headpiece_dom_sf"/>
</dbReference>
<evidence type="ECO:0000259" key="2">
    <source>
        <dbReference type="PROSITE" id="PS51089"/>
    </source>
</evidence>
<evidence type="ECO:0000313" key="4">
    <source>
        <dbReference type="Proteomes" id="UP001431783"/>
    </source>
</evidence>
<dbReference type="PANTHER" id="PTHR11977:SF45">
    <property type="entry name" value="SUPERVILLIN"/>
    <property type="match status" value="1"/>
</dbReference>
<sequence length="656" mass="76038">MVYGLKDDELVPLEEYWGRLPKYEMLTSTAVLVFDFGTEMYIWSGINANSDEKYKVLKLAKELWNEGFNYSECSVCPINIALLLGERSSSDLPKISNSRPEWALFCKITQHRETILFKEKFLDWPDFSRTVLIKDEIINIKIELFYDIKPIDMNEMLREVTLRSDIVIEGYRLVRGDSYFDEETNRIFQFDTLKVTVWRIMENSYEIVNDESIGQFYEGDSYIVKWNFTVSVKVRKLSGKPSKSDPGRNFTLFFFWIGCKSSINETGIAALLTVALNSENAPQIRVTQGCEPPPFLQLFNGMMVIHKGKMGATKKSARVSKLFILRGEIEREAHLVEVPCKAQQLRSRASFLLLNSKRNEVTIWYGCKATGQTRKVLKNCVEALLRLRLSHLNLSTKPKLKELEEGNKDRYFDEILGNTKNAYISLLEDQRTYNFTPRLFSFSSTSGTFTATEICCPHKSEYPCPYPILQDQLYSSPQPALFLVDNEYELWLWQGWWYDKEGDGMNTSDQTGSGAIRWQAERKAAMMTAKNYWIKKHGDSNKTNVKLVWAGLEPLEFQILFPHWEKREDVAEINVKEGKEPFGKKDLEEELAVFSRNIFPLSKLQERPLPEGVDPTHLEDYLSPEDFQNVLSMTKEEYLKLPSWKQTSLKKENGLF</sequence>
<evidence type="ECO:0000313" key="3">
    <source>
        <dbReference type="EMBL" id="KAK9877942.1"/>
    </source>
</evidence>
<dbReference type="GO" id="GO:0015629">
    <property type="term" value="C:actin cytoskeleton"/>
    <property type="evidence" value="ECO:0007669"/>
    <property type="project" value="TreeGrafter"/>
</dbReference>
<dbReference type="GO" id="GO:0005546">
    <property type="term" value="F:phosphatidylinositol-4,5-bisphosphate binding"/>
    <property type="evidence" value="ECO:0007669"/>
    <property type="project" value="TreeGrafter"/>
</dbReference>
<dbReference type="AlphaFoldDB" id="A0AAW1UB43"/>
<dbReference type="Proteomes" id="UP001431783">
    <property type="component" value="Unassembled WGS sequence"/>
</dbReference>
<dbReference type="PRINTS" id="PR00597">
    <property type="entry name" value="GELSOLIN"/>
</dbReference>
<proteinExistence type="inferred from homology"/>
<dbReference type="InterPro" id="IPR029006">
    <property type="entry name" value="ADF-H/Gelsolin-like_dom_sf"/>
</dbReference>
<dbReference type="GO" id="GO:0008154">
    <property type="term" value="P:actin polymerization or depolymerization"/>
    <property type="evidence" value="ECO:0007669"/>
    <property type="project" value="TreeGrafter"/>
</dbReference>
<comment type="caution">
    <text evidence="3">The sequence shown here is derived from an EMBL/GenBank/DDBJ whole genome shotgun (WGS) entry which is preliminary data.</text>
</comment>
<dbReference type="GO" id="GO:0051015">
    <property type="term" value="F:actin filament binding"/>
    <property type="evidence" value="ECO:0007669"/>
    <property type="project" value="InterPro"/>
</dbReference>
<feature type="domain" description="HP" evidence="2">
    <location>
        <begin position="593"/>
        <end position="656"/>
    </location>
</feature>
<dbReference type="InterPro" id="IPR003128">
    <property type="entry name" value="Villin_headpiece"/>
</dbReference>
<dbReference type="PROSITE" id="PS51089">
    <property type="entry name" value="HP"/>
    <property type="match status" value="1"/>
</dbReference>
<protein>
    <recommendedName>
        <fullName evidence="2">HP domain-containing protein</fullName>
    </recommendedName>
</protein>
<dbReference type="PANTHER" id="PTHR11977">
    <property type="entry name" value="VILLIN"/>
    <property type="match status" value="1"/>
</dbReference>
<dbReference type="SUPFAM" id="SSF47050">
    <property type="entry name" value="VHP, Villin headpiece domain"/>
    <property type="match status" value="1"/>
</dbReference>
<dbReference type="SMART" id="SM00262">
    <property type="entry name" value="GEL"/>
    <property type="match status" value="2"/>
</dbReference>
<gene>
    <name evidence="3" type="ORF">WA026_020164</name>
</gene>
<comment type="similarity">
    <text evidence="1">Belongs to the villin/gelsolin family.</text>
</comment>
<dbReference type="SMART" id="SM00153">
    <property type="entry name" value="VHP"/>
    <property type="match status" value="1"/>
</dbReference>
<reference evidence="3 4" key="1">
    <citation type="submission" date="2023-03" db="EMBL/GenBank/DDBJ databases">
        <title>Genome insight into feeding habits of ladybird beetles.</title>
        <authorList>
            <person name="Li H.-S."/>
            <person name="Huang Y.-H."/>
            <person name="Pang H."/>
        </authorList>
    </citation>
    <scope>NUCLEOTIDE SEQUENCE [LARGE SCALE GENOMIC DNA]</scope>
    <source>
        <strain evidence="3">SYSU_2023b</strain>
        <tissue evidence="3">Whole body</tissue>
    </source>
</reference>
<dbReference type="Pfam" id="PF02209">
    <property type="entry name" value="VHP"/>
    <property type="match status" value="1"/>
</dbReference>
<dbReference type="GO" id="GO:0005737">
    <property type="term" value="C:cytoplasm"/>
    <property type="evidence" value="ECO:0007669"/>
    <property type="project" value="TreeGrafter"/>
</dbReference>
<accession>A0AAW1UB43</accession>
<organism evidence="3 4">
    <name type="scientific">Henosepilachna vigintioctopunctata</name>
    <dbReference type="NCBI Taxonomy" id="420089"/>
    <lineage>
        <taxon>Eukaryota</taxon>
        <taxon>Metazoa</taxon>
        <taxon>Ecdysozoa</taxon>
        <taxon>Arthropoda</taxon>
        <taxon>Hexapoda</taxon>
        <taxon>Insecta</taxon>
        <taxon>Pterygota</taxon>
        <taxon>Neoptera</taxon>
        <taxon>Endopterygota</taxon>
        <taxon>Coleoptera</taxon>
        <taxon>Polyphaga</taxon>
        <taxon>Cucujiformia</taxon>
        <taxon>Coccinelloidea</taxon>
        <taxon>Coccinellidae</taxon>
        <taxon>Epilachninae</taxon>
        <taxon>Epilachnini</taxon>
        <taxon>Henosepilachna</taxon>
    </lineage>
</organism>
<dbReference type="GO" id="GO:0051014">
    <property type="term" value="P:actin filament severing"/>
    <property type="evidence" value="ECO:0007669"/>
    <property type="project" value="TreeGrafter"/>
</dbReference>
<evidence type="ECO:0000256" key="1">
    <source>
        <dbReference type="ARBA" id="ARBA00008418"/>
    </source>
</evidence>